<feature type="transmembrane region" description="Helical" evidence="2">
    <location>
        <begin position="5"/>
        <end position="25"/>
    </location>
</feature>
<protein>
    <submittedName>
        <fullName evidence="3">Uncharacterized protein</fullName>
    </submittedName>
</protein>
<dbReference type="RefSeq" id="XP_033394679.1">
    <property type="nucleotide sequence ID" value="XM_033547146.1"/>
</dbReference>
<feature type="compositionally biased region" description="Basic residues" evidence="1">
    <location>
        <begin position="123"/>
        <end position="133"/>
    </location>
</feature>
<proteinExistence type="predicted"/>
<dbReference type="EMBL" id="ML995494">
    <property type="protein sequence ID" value="KAF2138966.1"/>
    <property type="molecule type" value="Genomic_DNA"/>
</dbReference>
<dbReference type="GeneID" id="54304653"/>
<reference evidence="3" key="1">
    <citation type="journal article" date="2020" name="Stud. Mycol.">
        <title>101 Dothideomycetes genomes: a test case for predicting lifestyles and emergence of pathogens.</title>
        <authorList>
            <person name="Haridas S."/>
            <person name="Albert R."/>
            <person name="Binder M."/>
            <person name="Bloem J."/>
            <person name="Labutti K."/>
            <person name="Salamov A."/>
            <person name="Andreopoulos B."/>
            <person name="Baker S."/>
            <person name="Barry K."/>
            <person name="Bills G."/>
            <person name="Bluhm B."/>
            <person name="Cannon C."/>
            <person name="Castanera R."/>
            <person name="Culley D."/>
            <person name="Daum C."/>
            <person name="Ezra D."/>
            <person name="Gonzalez J."/>
            <person name="Henrissat B."/>
            <person name="Kuo A."/>
            <person name="Liang C."/>
            <person name="Lipzen A."/>
            <person name="Lutzoni F."/>
            <person name="Magnuson J."/>
            <person name="Mondo S."/>
            <person name="Nolan M."/>
            <person name="Ohm R."/>
            <person name="Pangilinan J."/>
            <person name="Park H.-J."/>
            <person name="Ramirez L."/>
            <person name="Alfaro M."/>
            <person name="Sun H."/>
            <person name="Tritt A."/>
            <person name="Yoshinaga Y."/>
            <person name="Zwiers L.-H."/>
            <person name="Turgeon B."/>
            <person name="Goodwin S."/>
            <person name="Spatafora J."/>
            <person name="Crous P."/>
            <person name="Grigoriev I."/>
        </authorList>
    </citation>
    <scope>NUCLEOTIDE SEQUENCE</scope>
    <source>
        <strain evidence="3">CBS 121167</strain>
    </source>
</reference>
<keyword evidence="4" id="KW-1185">Reference proteome</keyword>
<dbReference type="AlphaFoldDB" id="A0A6A6B538"/>
<feature type="compositionally biased region" description="Basic residues" evidence="1">
    <location>
        <begin position="65"/>
        <end position="86"/>
    </location>
</feature>
<sequence length="133" mass="15085">MRVRWCQLIVMVMSEIIVLLLDWVATQRCRLQLTIPPITLATYLCIYQVPRHTPTAALIAAAHSRHLAQRGRGKEGRRKLPHRRPRLALLPTAYDSEHSQADRTPNPNPTPNAPSHQATVTHARPHTLNHSHP</sequence>
<evidence type="ECO:0000313" key="4">
    <source>
        <dbReference type="Proteomes" id="UP000799438"/>
    </source>
</evidence>
<keyword evidence="2" id="KW-0812">Transmembrane</keyword>
<name>A0A6A6B538_9PEZI</name>
<evidence type="ECO:0000256" key="2">
    <source>
        <dbReference type="SAM" id="Phobius"/>
    </source>
</evidence>
<feature type="region of interest" description="Disordered" evidence="1">
    <location>
        <begin position="65"/>
        <end position="133"/>
    </location>
</feature>
<organism evidence="3 4">
    <name type="scientific">Aplosporella prunicola CBS 121167</name>
    <dbReference type="NCBI Taxonomy" id="1176127"/>
    <lineage>
        <taxon>Eukaryota</taxon>
        <taxon>Fungi</taxon>
        <taxon>Dikarya</taxon>
        <taxon>Ascomycota</taxon>
        <taxon>Pezizomycotina</taxon>
        <taxon>Dothideomycetes</taxon>
        <taxon>Dothideomycetes incertae sedis</taxon>
        <taxon>Botryosphaeriales</taxon>
        <taxon>Aplosporellaceae</taxon>
        <taxon>Aplosporella</taxon>
    </lineage>
</organism>
<dbReference type="Proteomes" id="UP000799438">
    <property type="component" value="Unassembled WGS sequence"/>
</dbReference>
<keyword evidence="2" id="KW-0472">Membrane</keyword>
<evidence type="ECO:0000313" key="3">
    <source>
        <dbReference type="EMBL" id="KAF2138966.1"/>
    </source>
</evidence>
<accession>A0A6A6B538</accession>
<gene>
    <name evidence="3" type="ORF">K452DRAFT_78852</name>
</gene>
<evidence type="ECO:0000256" key="1">
    <source>
        <dbReference type="SAM" id="MobiDB-lite"/>
    </source>
</evidence>
<keyword evidence="2" id="KW-1133">Transmembrane helix</keyword>